<dbReference type="Proteomes" id="UP000325302">
    <property type="component" value="Unassembled WGS sequence"/>
</dbReference>
<dbReference type="NCBIfam" id="NF003013">
    <property type="entry name" value="PRK03846.1"/>
    <property type="match status" value="1"/>
</dbReference>
<keyword evidence="8 13" id="KW-0547">Nucleotide-binding</keyword>
<comment type="similarity">
    <text evidence="4">In the C-terminal section; belongs to the APS kinase family.</text>
</comment>
<protein>
    <recommendedName>
        <fullName evidence="13">Adenylyl-sulfate kinase</fullName>
        <ecNumber evidence="13">2.7.1.25</ecNumber>
    </recommendedName>
    <alternativeName>
        <fullName evidence="13">APS kinase</fullName>
    </alternativeName>
    <alternativeName>
        <fullName evidence="13">ATP adenosine-5'-phosphosulfate 3'-phosphotransferase</fullName>
    </alternativeName>
    <alternativeName>
        <fullName evidence="13">Adenosine-5'-phosphosulfate kinase</fullName>
    </alternativeName>
</protein>
<dbReference type="Pfam" id="PF01583">
    <property type="entry name" value="APS_kinase"/>
    <property type="match status" value="1"/>
</dbReference>
<reference evidence="15 16" key="1">
    <citation type="submission" date="2019-03" db="EMBL/GenBank/DDBJ databases">
        <title>Nitrincola sp. nov. isolated from an Indian soda lake.</title>
        <authorList>
            <person name="Joshi A."/>
            <person name="Thite S.V."/>
            <person name="Joseph N."/>
            <person name="Dhotre D."/>
            <person name="Moorthy M."/>
            <person name="Shouche Y.S."/>
        </authorList>
    </citation>
    <scope>NUCLEOTIDE SEQUENCE [LARGE SCALE GENOMIC DNA]</scope>
    <source>
        <strain evidence="15 16">MEB193</strain>
    </source>
</reference>
<comment type="catalytic activity">
    <reaction evidence="1 13">
        <text>adenosine 5'-phosphosulfate + ATP = 3'-phosphoadenylyl sulfate + ADP + H(+)</text>
        <dbReference type="Rhea" id="RHEA:24152"/>
        <dbReference type="ChEBI" id="CHEBI:15378"/>
        <dbReference type="ChEBI" id="CHEBI:30616"/>
        <dbReference type="ChEBI" id="CHEBI:58243"/>
        <dbReference type="ChEBI" id="CHEBI:58339"/>
        <dbReference type="ChEBI" id="CHEBI:456216"/>
        <dbReference type="EC" id="2.7.1.25"/>
    </reaction>
</comment>
<dbReference type="GO" id="GO:0070814">
    <property type="term" value="P:hydrogen sulfide biosynthetic process"/>
    <property type="evidence" value="ECO:0007669"/>
    <property type="project" value="UniProtKB-UniRule"/>
</dbReference>
<dbReference type="AlphaFoldDB" id="A0A5A9W1D5"/>
<feature type="domain" description="Tr-type G" evidence="14">
    <location>
        <begin position="21"/>
        <end position="239"/>
    </location>
</feature>
<keyword evidence="13" id="KW-0597">Phosphoprotein</keyword>
<keyword evidence="9 13" id="KW-0067">ATP-binding</keyword>
<proteinExistence type="inferred from homology"/>
<dbReference type="InterPro" id="IPR044139">
    <property type="entry name" value="CysN_NoDQ_III"/>
</dbReference>
<dbReference type="SUPFAM" id="SSF52540">
    <property type="entry name" value="P-loop containing nucleoside triphosphate hydrolases"/>
    <property type="match status" value="2"/>
</dbReference>
<comment type="function">
    <text evidence="13">Catalyzes the synthesis of activated sulfate.</text>
</comment>
<dbReference type="EC" id="2.7.1.25" evidence="13"/>
<dbReference type="GO" id="GO:0000103">
    <property type="term" value="P:sulfate assimilation"/>
    <property type="evidence" value="ECO:0007669"/>
    <property type="project" value="UniProtKB-UniRule"/>
</dbReference>
<evidence type="ECO:0000256" key="9">
    <source>
        <dbReference type="ARBA" id="ARBA00022840"/>
    </source>
</evidence>
<dbReference type="InterPro" id="IPR044138">
    <property type="entry name" value="CysN_II"/>
</dbReference>
<comment type="similarity">
    <text evidence="13">Belongs to the APS kinase family.</text>
</comment>
<dbReference type="InterPro" id="IPR009001">
    <property type="entry name" value="Transl_elong_EF1A/Init_IF2_C"/>
</dbReference>
<dbReference type="Pfam" id="PF22594">
    <property type="entry name" value="GTP-eEF1A_C"/>
    <property type="match status" value="1"/>
</dbReference>
<dbReference type="NCBIfam" id="TIGR02034">
    <property type="entry name" value="CysN"/>
    <property type="match status" value="1"/>
</dbReference>
<sequence>MEFIAEKTLSATEVVQEYAAKDILRFITCGSVDDGKSTLIGRLLFETDSLYEDQIQAGIEASKRYGTQGAKLDFALLVDGLVSEREQGITIDVAHIYFSTRKRNYIVADTPGHEQYTRNMVTGASNADTAVLIIDASKGLKTQTKRHSYLMGLMGINRVIVAINKMDLVGYSEEVFDSIREEFNNFHTKVAISQVDYLPISALNGDNLVTLSDKMPWYKGLSLLDILDTYSPKVIEDLKKPFRMPVQWVNRPNSSFRGYAGSLISGSVSVGDRVRIYPSGVESSIQAIYTFDGYKQKAQCDESVTLLLNTDVDVSRGDLICEINTPVEASDQFEVNVTWMSEQALMPGRNYLIKFGSLTVNGMITLIKHKVDVNTLTTLSAKVLELNEIAVCNLSLDRNVPFEPYSSNRSLGGFIFIDRSTNQTVGAGVINFALRRSRNIHLQHIAIDKKLRSTLKKQKPCVLWLTGLSGAGKSTIANTLEQRLYQEGYHTYLLDGDNLRHGLNRDLGFTDEDRVENIRRAIEVSRLMVDAGLIVISSFISPFKSEREVARSKFEHGEFFEIFVDVTLSEAERRDPKGLYRKARLGELKNFTGIDSIYEKPLCADLTLNTMILSPNESVNKIMAMLYSEGVLSDE</sequence>
<dbReference type="CDD" id="cd02027">
    <property type="entry name" value="APSK"/>
    <property type="match status" value="1"/>
</dbReference>
<keyword evidence="10" id="KW-0342">GTP-binding</keyword>
<evidence type="ECO:0000256" key="8">
    <source>
        <dbReference type="ARBA" id="ARBA00022741"/>
    </source>
</evidence>
<comment type="caution">
    <text evidence="15">The sequence shown here is derived from an EMBL/GenBank/DDBJ whole genome shotgun (WGS) entry which is preliminary data.</text>
</comment>
<dbReference type="GO" id="GO:0004781">
    <property type="term" value="F:sulfate adenylyltransferase (ATP) activity"/>
    <property type="evidence" value="ECO:0007669"/>
    <property type="project" value="UniProtKB-EC"/>
</dbReference>
<dbReference type="SUPFAM" id="SSF50465">
    <property type="entry name" value="EF-Tu/eEF-1alpha/eIF2-gamma C-terminal domain"/>
    <property type="match status" value="1"/>
</dbReference>
<evidence type="ECO:0000256" key="3">
    <source>
        <dbReference type="ARBA" id="ARBA00004806"/>
    </source>
</evidence>
<dbReference type="PROSITE" id="PS00301">
    <property type="entry name" value="G_TR_1"/>
    <property type="match status" value="1"/>
</dbReference>
<dbReference type="Gene3D" id="3.40.50.300">
    <property type="entry name" value="P-loop containing nucleotide triphosphate hydrolases"/>
    <property type="match status" value="2"/>
</dbReference>
<dbReference type="UniPathway" id="UPA00140">
    <property type="reaction ID" value="UER00205"/>
</dbReference>
<dbReference type="NCBIfam" id="NF004035">
    <property type="entry name" value="PRK05506.1"/>
    <property type="match status" value="1"/>
</dbReference>
<dbReference type="InterPro" id="IPR002891">
    <property type="entry name" value="APS"/>
</dbReference>
<dbReference type="PRINTS" id="PR00315">
    <property type="entry name" value="ELONGATNFCT"/>
</dbReference>
<dbReference type="PANTHER" id="PTHR23115">
    <property type="entry name" value="TRANSLATION FACTOR"/>
    <property type="match status" value="1"/>
</dbReference>
<dbReference type="EMBL" id="SMRS01000006">
    <property type="protein sequence ID" value="KAA0874382.1"/>
    <property type="molecule type" value="Genomic_DNA"/>
</dbReference>
<dbReference type="InterPro" id="IPR031157">
    <property type="entry name" value="G_TR_CS"/>
</dbReference>
<evidence type="ECO:0000256" key="1">
    <source>
        <dbReference type="ARBA" id="ARBA00001823"/>
    </source>
</evidence>
<evidence type="ECO:0000256" key="13">
    <source>
        <dbReference type="HAMAP-Rule" id="MF_00065"/>
    </source>
</evidence>
<evidence type="ECO:0000256" key="4">
    <source>
        <dbReference type="ARBA" id="ARBA00005438"/>
    </source>
</evidence>
<comment type="catalytic activity">
    <reaction evidence="12">
        <text>sulfate + ATP + H(+) = adenosine 5'-phosphosulfate + diphosphate</text>
        <dbReference type="Rhea" id="RHEA:18133"/>
        <dbReference type="ChEBI" id="CHEBI:15378"/>
        <dbReference type="ChEBI" id="CHEBI:16189"/>
        <dbReference type="ChEBI" id="CHEBI:30616"/>
        <dbReference type="ChEBI" id="CHEBI:33019"/>
        <dbReference type="ChEBI" id="CHEBI:58243"/>
        <dbReference type="EC" id="2.7.7.4"/>
    </reaction>
</comment>
<comment type="pathway">
    <text evidence="3 13">Sulfur metabolism; hydrogen sulfide biosynthesis; sulfite from sulfate: step 2/3.</text>
</comment>
<dbReference type="Gene3D" id="2.40.30.10">
    <property type="entry name" value="Translation factors"/>
    <property type="match status" value="2"/>
</dbReference>
<evidence type="ECO:0000256" key="12">
    <source>
        <dbReference type="ARBA" id="ARBA00049370"/>
    </source>
</evidence>
<evidence type="ECO:0000256" key="10">
    <source>
        <dbReference type="ARBA" id="ARBA00023134"/>
    </source>
</evidence>
<dbReference type="SUPFAM" id="SSF50447">
    <property type="entry name" value="Translation proteins"/>
    <property type="match status" value="1"/>
</dbReference>
<dbReference type="CDD" id="cd04095">
    <property type="entry name" value="CysN_NoDQ_III"/>
    <property type="match status" value="1"/>
</dbReference>
<feature type="active site" description="Phosphoserine intermediate" evidence="13">
    <location>
        <position position="541"/>
    </location>
</feature>
<evidence type="ECO:0000256" key="7">
    <source>
        <dbReference type="ARBA" id="ARBA00022695"/>
    </source>
</evidence>
<keyword evidence="13" id="KW-0418">Kinase</keyword>
<dbReference type="InterPro" id="IPR059117">
    <property type="entry name" value="APS_kinase_dom"/>
</dbReference>
<evidence type="ECO:0000313" key="16">
    <source>
        <dbReference type="Proteomes" id="UP000325302"/>
    </source>
</evidence>
<dbReference type="InterPro" id="IPR041757">
    <property type="entry name" value="CysN_GTP-bd"/>
</dbReference>
<keyword evidence="7 15" id="KW-0548">Nucleotidyltransferase</keyword>
<dbReference type="InterPro" id="IPR011779">
    <property type="entry name" value="SO4_adenylTrfase_lsu"/>
</dbReference>
<dbReference type="InterPro" id="IPR000795">
    <property type="entry name" value="T_Tr_GTP-bd_dom"/>
</dbReference>
<evidence type="ECO:0000256" key="11">
    <source>
        <dbReference type="ARBA" id="ARBA00023268"/>
    </source>
</evidence>
<dbReference type="NCBIfam" id="NF003478">
    <property type="entry name" value="PRK05124.1"/>
    <property type="match status" value="1"/>
</dbReference>
<dbReference type="GO" id="GO:0004020">
    <property type="term" value="F:adenylylsulfate kinase activity"/>
    <property type="evidence" value="ECO:0007669"/>
    <property type="project" value="UniProtKB-UniRule"/>
</dbReference>
<evidence type="ECO:0000256" key="6">
    <source>
        <dbReference type="ARBA" id="ARBA00022679"/>
    </source>
</evidence>
<keyword evidence="11" id="KW-0511">Multifunctional enzyme</keyword>
<dbReference type="InterPro" id="IPR050100">
    <property type="entry name" value="TRAFAC_GTPase_members"/>
</dbReference>
<dbReference type="GO" id="GO:0005525">
    <property type="term" value="F:GTP binding"/>
    <property type="evidence" value="ECO:0007669"/>
    <property type="project" value="UniProtKB-KW"/>
</dbReference>
<evidence type="ECO:0000259" key="14">
    <source>
        <dbReference type="PROSITE" id="PS51722"/>
    </source>
</evidence>
<dbReference type="PROSITE" id="PS51722">
    <property type="entry name" value="G_TR_2"/>
    <property type="match status" value="1"/>
</dbReference>
<keyword evidence="6 13" id="KW-0808">Transferase</keyword>
<dbReference type="NCBIfam" id="TIGR00455">
    <property type="entry name" value="apsK"/>
    <property type="match status" value="1"/>
</dbReference>
<dbReference type="InterPro" id="IPR054696">
    <property type="entry name" value="GTP-eEF1A_C"/>
</dbReference>
<evidence type="ECO:0000256" key="2">
    <source>
        <dbReference type="ARBA" id="ARBA00002357"/>
    </source>
</evidence>
<name>A0A5A9W1D5_9GAMM</name>
<dbReference type="CDD" id="cd04166">
    <property type="entry name" value="CysN_ATPS"/>
    <property type="match status" value="1"/>
</dbReference>
<dbReference type="Pfam" id="PF00009">
    <property type="entry name" value="GTP_EFTU"/>
    <property type="match status" value="1"/>
</dbReference>
<dbReference type="InterPro" id="IPR009000">
    <property type="entry name" value="Transl_B-barrel_sf"/>
</dbReference>
<dbReference type="RefSeq" id="WP_149391115.1">
    <property type="nucleotide sequence ID" value="NZ_SMRS01000006.1"/>
</dbReference>
<evidence type="ECO:0000256" key="5">
    <source>
        <dbReference type="ARBA" id="ARBA00007237"/>
    </source>
</evidence>
<dbReference type="InterPro" id="IPR027417">
    <property type="entry name" value="P-loop_NTPase"/>
</dbReference>
<keyword evidence="16" id="KW-1185">Reference proteome</keyword>
<dbReference type="GO" id="GO:0005524">
    <property type="term" value="F:ATP binding"/>
    <property type="evidence" value="ECO:0007669"/>
    <property type="project" value="UniProtKB-UniRule"/>
</dbReference>
<comment type="function">
    <text evidence="2">APS kinase catalyzes the synthesis of activated sulfate.</text>
</comment>
<organism evidence="15 16">
    <name type="scientific">Nitrincola tapanii</name>
    <dbReference type="NCBI Taxonomy" id="1708751"/>
    <lineage>
        <taxon>Bacteria</taxon>
        <taxon>Pseudomonadati</taxon>
        <taxon>Pseudomonadota</taxon>
        <taxon>Gammaproteobacteria</taxon>
        <taxon>Oceanospirillales</taxon>
        <taxon>Oceanospirillaceae</taxon>
        <taxon>Nitrincola</taxon>
    </lineage>
</organism>
<comment type="similarity">
    <text evidence="5">In the N-terminal section; belongs to the TRAFAC class translation factor GTPase superfamily. Classic translation factor GTPase family. CysN/NodQ subfamily.</text>
</comment>
<dbReference type="GO" id="GO:0003924">
    <property type="term" value="F:GTPase activity"/>
    <property type="evidence" value="ECO:0007669"/>
    <property type="project" value="InterPro"/>
</dbReference>
<dbReference type="HAMAP" id="MF_00065">
    <property type="entry name" value="Adenylyl_sulf_kinase"/>
    <property type="match status" value="1"/>
</dbReference>
<evidence type="ECO:0000313" key="15">
    <source>
        <dbReference type="EMBL" id="KAA0874382.1"/>
    </source>
</evidence>
<dbReference type="CDD" id="cd03695">
    <property type="entry name" value="CysN_NodQ_II"/>
    <property type="match status" value="1"/>
</dbReference>
<dbReference type="OrthoDB" id="9804504at2"/>
<dbReference type="FunFam" id="3.40.50.300:FF:000119">
    <property type="entry name" value="Sulfate adenylyltransferase subunit 1"/>
    <property type="match status" value="1"/>
</dbReference>
<accession>A0A5A9W1D5</accession>
<gene>
    <name evidence="15" type="primary">cysN</name>
    <name evidence="13" type="synonym">cysC</name>
    <name evidence="15" type="ORF">E1H14_08915</name>
</gene>
<feature type="binding site" evidence="13">
    <location>
        <begin position="467"/>
        <end position="474"/>
    </location>
    <ligand>
        <name>ATP</name>
        <dbReference type="ChEBI" id="CHEBI:30616"/>
    </ligand>
</feature>